<dbReference type="SUPFAM" id="SSF74650">
    <property type="entry name" value="Galactose mutarotase-like"/>
    <property type="match status" value="1"/>
</dbReference>
<sequence>MASSSIFSPKVTPTYTKHHPSGTISSTTSTINQTFLFSNLPSRPLQYVNCKREFPTAKVASVPYQPINLDYLEEEFSGHGVTFEDIGDSCVAKMELENGSKASLMLPSGLITSYKAHMWHMGSLELLHTTVAEGEDGAPLIQGGISLALSCGSDDDGDQDSWSPTTWSLLDVRGSPTDSIQIEMISNDSEGKVRVKYIVTLEEDTLRSEFVVSNAKSTSLQLLGGVMSHLTVSSPDATYVLGLERANFFSLEPILSDFGIIPPTFGQKDSPGYGQVYGTLGSVLSHLGARNQTSNTESEEELEGEEDDNYKQLTDEMSRIYTSAPRNLSIMDRGRRNSMTVGSEGFEELYLFSPGSSHEFYSKYAYICVGQSARLKPVIIGPGDEWRGGQFLHNPNLE</sequence>
<dbReference type="GO" id="GO:0030246">
    <property type="term" value="F:carbohydrate binding"/>
    <property type="evidence" value="ECO:0007669"/>
    <property type="project" value="InterPro"/>
</dbReference>
<protein>
    <submittedName>
        <fullName evidence="2">NDH-dependent cyclic electron flow 5</fullName>
    </submittedName>
</protein>
<dbReference type="GO" id="GO:0005737">
    <property type="term" value="C:cytoplasm"/>
    <property type="evidence" value="ECO:0007669"/>
    <property type="project" value="TreeGrafter"/>
</dbReference>
<dbReference type="AlphaFoldDB" id="A0A0F7GYH6"/>
<dbReference type="Gene3D" id="2.70.98.10">
    <property type="match status" value="1"/>
</dbReference>
<organism evidence="2">
    <name type="scientific">Hypseocharis bilobata</name>
    <dbReference type="NCBI Taxonomy" id="253189"/>
    <lineage>
        <taxon>Eukaryota</taxon>
        <taxon>Viridiplantae</taxon>
        <taxon>Streptophyta</taxon>
        <taxon>Embryophyta</taxon>
        <taxon>Tracheophyta</taxon>
        <taxon>Spermatophyta</taxon>
        <taxon>Magnoliopsida</taxon>
        <taxon>eudicotyledons</taxon>
        <taxon>Gunneridae</taxon>
        <taxon>Pentapetalae</taxon>
        <taxon>rosids</taxon>
        <taxon>malvids</taxon>
        <taxon>Geraniales</taxon>
        <taxon>Geraniaceae</taxon>
        <taxon>Hypseocharis</taxon>
    </lineage>
</organism>
<dbReference type="GO" id="GO:0005975">
    <property type="term" value="P:carbohydrate metabolic process"/>
    <property type="evidence" value="ECO:0007669"/>
    <property type="project" value="InterPro"/>
</dbReference>
<dbReference type="PANTHER" id="PTHR11122:SF15">
    <property type="entry name" value="PROTEIN NDH-DEPENDENT CYCLIC ELECTRON FLOW 5"/>
    <property type="match status" value="1"/>
</dbReference>
<feature type="compositionally biased region" description="Polar residues" evidence="1">
    <location>
        <begin position="1"/>
        <end position="15"/>
    </location>
</feature>
<evidence type="ECO:0000256" key="1">
    <source>
        <dbReference type="SAM" id="MobiDB-lite"/>
    </source>
</evidence>
<gene>
    <name evidence="2" type="primary">NDF5</name>
</gene>
<accession>A0A0F7GYH6</accession>
<proteinExistence type="evidence at transcript level"/>
<dbReference type="GO" id="GO:0047938">
    <property type="term" value="F:glucose-6-phosphate 1-epimerase activity"/>
    <property type="evidence" value="ECO:0007669"/>
    <property type="project" value="TreeGrafter"/>
</dbReference>
<dbReference type="EMBL" id="KM584825">
    <property type="protein sequence ID" value="AKG62925.1"/>
    <property type="molecule type" value="mRNA"/>
</dbReference>
<dbReference type="InterPro" id="IPR014718">
    <property type="entry name" value="GH-type_carb-bd"/>
</dbReference>
<feature type="region of interest" description="Disordered" evidence="1">
    <location>
        <begin position="1"/>
        <end position="23"/>
    </location>
</feature>
<evidence type="ECO:0000313" key="2">
    <source>
        <dbReference type="EMBL" id="AKG62925.1"/>
    </source>
</evidence>
<reference evidence="2" key="1">
    <citation type="journal article" date="2015" name="BMC Plant Biol.">
        <title>NDH expression marks major transitions in plant evolution and reveals coordinate intracellular gene loss.</title>
        <authorList>
            <person name="Ruhlman T.A."/>
            <person name="Chang W.J."/>
            <person name="Chen J.J."/>
            <person name="Huang Y.T."/>
            <person name="Chan M.T."/>
            <person name="Zhang J."/>
            <person name="Liao D.C."/>
            <person name="Blazier J.C."/>
            <person name="Jin X."/>
            <person name="Shih M.C."/>
            <person name="Jansen R.K."/>
            <person name="Lin C.S."/>
        </authorList>
    </citation>
    <scope>NUCLEOTIDE SEQUENCE</scope>
</reference>
<dbReference type="PANTHER" id="PTHR11122">
    <property type="entry name" value="APOSPORY-ASSOCIATED PROTEIN C-RELATED"/>
    <property type="match status" value="1"/>
</dbReference>
<dbReference type="InterPro" id="IPR011013">
    <property type="entry name" value="Gal_mutarotase_sf_dom"/>
</dbReference>
<name>A0A0F7GYH6_9ROSI</name>